<protein>
    <submittedName>
        <fullName evidence="5">Helix-turn-helix domain-containing protein</fullName>
    </submittedName>
</protein>
<comment type="caution">
    <text evidence="5">The sequence shown here is derived from an EMBL/GenBank/DDBJ whole genome shotgun (WGS) entry which is preliminary data.</text>
</comment>
<evidence type="ECO:0000256" key="1">
    <source>
        <dbReference type="ARBA" id="ARBA00023015"/>
    </source>
</evidence>
<dbReference type="SMART" id="SM00342">
    <property type="entry name" value="HTH_ARAC"/>
    <property type="match status" value="1"/>
</dbReference>
<dbReference type="SUPFAM" id="SSF46689">
    <property type="entry name" value="Homeodomain-like"/>
    <property type="match status" value="1"/>
</dbReference>
<dbReference type="InterPro" id="IPR020449">
    <property type="entry name" value="Tscrpt_reg_AraC-type_HTH"/>
</dbReference>
<dbReference type="PRINTS" id="PR00032">
    <property type="entry name" value="HTHARAC"/>
</dbReference>
<sequence>MHQLKHRADNGLEMRYFSLGDEPKEIEPIGAHRDDHYLFFLLDSGSASLMIDFHELHFSGYRIYYILPGQVHHRISNKVAQGWYLAVDTALVPTEYRDVFEGRLLLQQPISLDKQQYEQANQLMHLLNEKFRESNEDPFQLQIAYSLMQAYAGLIAGYYCKENDDAAKASRSAELARQFKTLLADNLITHKSPSFYAGLMNVTEGYLNEVLKKITGFSVSNLIMNEVMLEAKRLLFYSTQNVKEIAHTLGYQDHTYFSRLFKNSQGVTPLEFRNKYLK</sequence>
<keyword evidence="1" id="KW-0805">Transcription regulation</keyword>
<dbReference type="OrthoDB" id="2585681at2"/>
<dbReference type="EMBL" id="VLPK01000001">
    <property type="protein sequence ID" value="TSJ43711.1"/>
    <property type="molecule type" value="Genomic_DNA"/>
</dbReference>
<accession>A0A556MUU4</accession>
<evidence type="ECO:0000256" key="3">
    <source>
        <dbReference type="ARBA" id="ARBA00023163"/>
    </source>
</evidence>
<gene>
    <name evidence="5" type="ORF">FO440_05845</name>
</gene>
<dbReference type="GO" id="GO:0043565">
    <property type="term" value="F:sequence-specific DNA binding"/>
    <property type="evidence" value="ECO:0007669"/>
    <property type="project" value="InterPro"/>
</dbReference>
<dbReference type="Proteomes" id="UP000318733">
    <property type="component" value="Unassembled WGS sequence"/>
</dbReference>
<dbReference type="Gene3D" id="1.10.10.60">
    <property type="entry name" value="Homeodomain-like"/>
    <property type="match status" value="1"/>
</dbReference>
<dbReference type="InterPro" id="IPR037923">
    <property type="entry name" value="HTH-like"/>
</dbReference>
<dbReference type="SUPFAM" id="SSF51215">
    <property type="entry name" value="Regulatory protein AraC"/>
    <property type="match status" value="1"/>
</dbReference>
<dbReference type="PANTHER" id="PTHR43280">
    <property type="entry name" value="ARAC-FAMILY TRANSCRIPTIONAL REGULATOR"/>
    <property type="match status" value="1"/>
</dbReference>
<organism evidence="5 6">
    <name type="scientific">Mucilaginibacter corticis</name>
    <dbReference type="NCBI Taxonomy" id="2597670"/>
    <lineage>
        <taxon>Bacteria</taxon>
        <taxon>Pseudomonadati</taxon>
        <taxon>Bacteroidota</taxon>
        <taxon>Sphingobacteriia</taxon>
        <taxon>Sphingobacteriales</taxon>
        <taxon>Sphingobacteriaceae</taxon>
        <taxon>Mucilaginibacter</taxon>
    </lineage>
</organism>
<dbReference type="AlphaFoldDB" id="A0A556MUU4"/>
<proteinExistence type="predicted"/>
<dbReference type="InterPro" id="IPR009057">
    <property type="entry name" value="Homeodomain-like_sf"/>
</dbReference>
<evidence type="ECO:0000256" key="2">
    <source>
        <dbReference type="ARBA" id="ARBA00023125"/>
    </source>
</evidence>
<dbReference type="PROSITE" id="PS01124">
    <property type="entry name" value="HTH_ARAC_FAMILY_2"/>
    <property type="match status" value="1"/>
</dbReference>
<reference evidence="5 6" key="1">
    <citation type="submission" date="2019-07" db="EMBL/GenBank/DDBJ databases">
        <authorList>
            <person name="Huq M.A."/>
        </authorList>
    </citation>
    <scope>NUCLEOTIDE SEQUENCE [LARGE SCALE GENOMIC DNA]</scope>
    <source>
        <strain evidence="5 6">MAH-19</strain>
    </source>
</reference>
<keyword evidence="3" id="KW-0804">Transcription</keyword>
<dbReference type="RefSeq" id="WP_144247277.1">
    <property type="nucleotide sequence ID" value="NZ_VLPK01000001.1"/>
</dbReference>
<evidence type="ECO:0000313" key="5">
    <source>
        <dbReference type="EMBL" id="TSJ43711.1"/>
    </source>
</evidence>
<dbReference type="Pfam" id="PF12833">
    <property type="entry name" value="HTH_18"/>
    <property type="match status" value="1"/>
</dbReference>
<name>A0A556MUU4_9SPHI</name>
<feature type="domain" description="HTH araC/xylS-type" evidence="4">
    <location>
        <begin position="177"/>
        <end position="275"/>
    </location>
</feature>
<keyword evidence="6" id="KW-1185">Reference proteome</keyword>
<evidence type="ECO:0000313" key="6">
    <source>
        <dbReference type="Proteomes" id="UP000318733"/>
    </source>
</evidence>
<keyword evidence="2" id="KW-0238">DNA-binding</keyword>
<evidence type="ECO:0000259" key="4">
    <source>
        <dbReference type="PROSITE" id="PS01124"/>
    </source>
</evidence>
<dbReference type="InterPro" id="IPR018060">
    <property type="entry name" value="HTH_AraC"/>
</dbReference>
<dbReference type="PANTHER" id="PTHR43280:SF32">
    <property type="entry name" value="TRANSCRIPTIONAL REGULATORY PROTEIN"/>
    <property type="match status" value="1"/>
</dbReference>
<dbReference type="GO" id="GO:0003700">
    <property type="term" value="F:DNA-binding transcription factor activity"/>
    <property type="evidence" value="ECO:0007669"/>
    <property type="project" value="InterPro"/>
</dbReference>